<dbReference type="EMBL" id="VFMM01000002">
    <property type="protein sequence ID" value="TQJ11837.1"/>
    <property type="molecule type" value="Genomic_DNA"/>
</dbReference>
<evidence type="ECO:0000256" key="1">
    <source>
        <dbReference type="SAM" id="MobiDB-lite"/>
    </source>
</evidence>
<sequence>MASSAVCTSRLDSDGFSPPASSTVTPSVDGRPAYSAGPQTPVAPPTPHAANHRPTRRPRRKRPRSPRSARTPTRAPRPPRPHQEPSGPGRPVHRSDHRADPRAPPNPLDDPAQHLQIAVARPVHIAPVQRHLGAEHGKEGLGFPPKPTQPPNQIPLVIGDHPTKCSSPRTSPDFTSAVCAGSRSTGQDFLAAEPVQEQLASSVVPVRQHPRTRRGDRRRRRRAGEDLASQLGCFEPAS</sequence>
<proteinExistence type="predicted"/>
<protein>
    <submittedName>
        <fullName evidence="2">Uncharacterized protein</fullName>
    </submittedName>
</protein>
<feature type="compositionally biased region" description="Basic residues" evidence="1">
    <location>
        <begin position="208"/>
        <end position="222"/>
    </location>
</feature>
<feature type="region of interest" description="Disordered" evidence="1">
    <location>
        <begin position="1"/>
        <end position="179"/>
    </location>
</feature>
<evidence type="ECO:0000313" key="2">
    <source>
        <dbReference type="EMBL" id="TQJ11837.1"/>
    </source>
</evidence>
<dbReference type="Proteomes" id="UP000316298">
    <property type="component" value="Unassembled WGS sequence"/>
</dbReference>
<feature type="compositionally biased region" description="Pro residues" evidence="1">
    <location>
        <begin position="144"/>
        <end position="153"/>
    </location>
</feature>
<accession>A0A542E941</accession>
<reference evidence="2 3" key="1">
    <citation type="submission" date="2019-06" db="EMBL/GenBank/DDBJ databases">
        <title>Sequencing the genomes of 1000 actinobacteria strains.</title>
        <authorList>
            <person name="Klenk H.-P."/>
        </authorList>
    </citation>
    <scope>NUCLEOTIDE SEQUENCE [LARGE SCALE GENOMIC DNA]</scope>
    <source>
        <strain evidence="2 3">DSM 17305</strain>
    </source>
</reference>
<dbReference type="AlphaFoldDB" id="A0A542E941"/>
<keyword evidence="3" id="KW-1185">Reference proteome</keyword>
<evidence type="ECO:0000313" key="3">
    <source>
        <dbReference type="Proteomes" id="UP000316298"/>
    </source>
</evidence>
<feature type="region of interest" description="Disordered" evidence="1">
    <location>
        <begin position="196"/>
        <end position="238"/>
    </location>
</feature>
<feature type="compositionally biased region" description="Basic residues" evidence="1">
    <location>
        <begin position="50"/>
        <end position="67"/>
    </location>
</feature>
<name>A0A542E941_9ACTN</name>
<organism evidence="2 3">
    <name type="scientific">Kribbella jejuensis</name>
    <dbReference type="NCBI Taxonomy" id="236068"/>
    <lineage>
        <taxon>Bacteria</taxon>
        <taxon>Bacillati</taxon>
        <taxon>Actinomycetota</taxon>
        <taxon>Actinomycetes</taxon>
        <taxon>Propionibacteriales</taxon>
        <taxon>Kribbellaceae</taxon>
        <taxon>Kribbella</taxon>
    </lineage>
</organism>
<comment type="caution">
    <text evidence="2">The sequence shown here is derived from an EMBL/GenBank/DDBJ whole genome shotgun (WGS) entry which is preliminary data.</text>
</comment>
<feature type="compositionally biased region" description="Low complexity" evidence="1">
    <location>
        <begin position="17"/>
        <end position="28"/>
    </location>
</feature>
<gene>
    <name evidence="2" type="ORF">FB475_4760</name>
</gene>
<feature type="compositionally biased region" description="Polar residues" evidence="1">
    <location>
        <begin position="164"/>
        <end position="174"/>
    </location>
</feature>